<dbReference type="InterPro" id="IPR045462">
    <property type="entry name" value="aa-tRNA-synth_I_cd-bd"/>
</dbReference>
<feature type="domain" description="Glutamyl/glutaminyl-tRNA synthetase class Ib catalytic" evidence="9">
    <location>
        <begin position="51"/>
        <end position="368"/>
    </location>
</feature>
<evidence type="ECO:0000256" key="6">
    <source>
        <dbReference type="ARBA" id="ARBA00022917"/>
    </source>
</evidence>
<dbReference type="GO" id="GO:0005829">
    <property type="term" value="C:cytosol"/>
    <property type="evidence" value="ECO:0007669"/>
    <property type="project" value="TreeGrafter"/>
</dbReference>
<dbReference type="NCBIfam" id="TIGR00464">
    <property type="entry name" value="gltX_bact"/>
    <property type="match status" value="1"/>
</dbReference>
<keyword evidence="12" id="KW-1185">Reference proteome</keyword>
<keyword evidence="3 8" id="KW-0436">Ligase</keyword>
<dbReference type="FunFam" id="3.40.50.620:FF:000149">
    <property type="entry name" value="Glutamate--tRNA ligase"/>
    <property type="match status" value="1"/>
</dbReference>
<dbReference type="Proteomes" id="UP000529710">
    <property type="component" value="Unassembled WGS sequence"/>
</dbReference>
<evidence type="ECO:0000256" key="1">
    <source>
        <dbReference type="ARBA" id="ARBA00007894"/>
    </source>
</evidence>
<dbReference type="GO" id="GO:0008270">
    <property type="term" value="F:zinc ion binding"/>
    <property type="evidence" value="ECO:0007669"/>
    <property type="project" value="InterPro"/>
</dbReference>
<dbReference type="InterPro" id="IPR000924">
    <property type="entry name" value="Glu/Gln-tRNA-synth"/>
</dbReference>
<comment type="similarity">
    <text evidence="1 8">Belongs to the class-I aminoacyl-tRNA synthetase family. Glutamate--tRNA ligase type 1 subfamily.</text>
</comment>
<dbReference type="SUPFAM" id="SSF48163">
    <property type="entry name" value="An anticodon-binding domain of class I aminoacyl-tRNA synthetases"/>
    <property type="match status" value="1"/>
</dbReference>
<accession>A0A7Y0ESD3</accession>
<dbReference type="InterPro" id="IPR049940">
    <property type="entry name" value="GluQ/Sye"/>
</dbReference>
<dbReference type="Gene3D" id="1.10.1160.10">
    <property type="entry name" value="Glutamyl-trna Synthetase, Domain 2"/>
    <property type="match status" value="1"/>
</dbReference>
<comment type="subcellular location">
    <subcellularLocation>
        <location evidence="8">Cytoplasm</location>
    </subcellularLocation>
</comment>
<keyword evidence="2 8" id="KW-0963">Cytoplasm</keyword>
<evidence type="ECO:0000259" key="10">
    <source>
        <dbReference type="Pfam" id="PF19269"/>
    </source>
</evidence>
<evidence type="ECO:0000256" key="3">
    <source>
        <dbReference type="ARBA" id="ARBA00022598"/>
    </source>
</evidence>
<dbReference type="Gene3D" id="1.10.8.70">
    <property type="entry name" value="Glutamate-tRNA synthetase, class I, anticodon-binding domain 1"/>
    <property type="match status" value="1"/>
</dbReference>
<dbReference type="GO" id="GO:0005524">
    <property type="term" value="F:ATP binding"/>
    <property type="evidence" value="ECO:0007669"/>
    <property type="project" value="UniProtKB-UniRule"/>
</dbReference>
<dbReference type="Gene3D" id="3.40.50.620">
    <property type="entry name" value="HUPs"/>
    <property type="match status" value="1"/>
</dbReference>
<dbReference type="InterPro" id="IPR020058">
    <property type="entry name" value="Glu/Gln-tRNA-synth_Ib_cat-dom"/>
</dbReference>
<name>A0A7Y0ESD3_9BIFI</name>
<evidence type="ECO:0000256" key="5">
    <source>
        <dbReference type="ARBA" id="ARBA00022840"/>
    </source>
</evidence>
<dbReference type="GO" id="GO:0000049">
    <property type="term" value="F:tRNA binding"/>
    <property type="evidence" value="ECO:0007669"/>
    <property type="project" value="InterPro"/>
</dbReference>
<evidence type="ECO:0000259" key="9">
    <source>
        <dbReference type="Pfam" id="PF00749"/>
    </source>
</evidence>
<dbReference type="EMBL" id="JAAIIF010000005">
    <property type="protein sequence ID" value="NMM95543.1"/>
    <property type="molecule type" value="Genomic_DNA"/>
</dbReference>
<dbReference type="InterPro" id="IPR033910">
    <property type="entry name" value="GluRS_core"/>
</dbReference>
<keyword evidence="4 8" id="KW-0547">Nucleotide-binding</keyword>
<dbReference type="InterPro" id="IPR020752">
    <property type="entry name" value="Glu-tRNA-synth_I_codon-bd_sub1"/>
</dbReference>
<evidence type="ECO:0000313" key="12">
    <source>
        <dbReference type="Proteomes" id="UP000529710"/>
    </source>
</evidence>
<gene>
    <name evidence="8" type="primary">gltX</name>
    <name evidence="11" type="ORF">G1C98_0279</name>
</gene>
<organism evidence="11 12">
    <name type="scientific">Bifidobacterium erythrocebi</name>
    <dbReference type="NCBI Taxonomy" id="2675325"/>
    <lineage>
        <taxon>Bacteria</taxon>
        <taxon>Bacillati</taxon>
        <taxon>Actinomycetota</taxon>
        <taxon>Actinomycetes</taxon>
        <taxon>Bifidobacteriales</taxon>
        <taxon>Bifidobacteriaceae</taxon>
        <taxon>Bifidobacterium</taxon>
    </lineage>
</organism>
<comment type="caution">
    <text evidence="8">Lacks conserved residue(s) required for the propagation of feature annotation.</text>
</comment>
<dbReference type="Pfam" id="PF00749">
    <property type="entry name" value="tRNA-synt_1c"/>
    <property type="match status" value="1"/>
</dbReference>
<feature type="short sequence motif" description="'HIGH' region" evidence="8">
    <location>
        <begin position="58"/>
        <end position="68"/>
    </location>
</feature>
<dbReference type="HAMAP" id="MF_00022">
    <property type="entry name" value="Glu_tRNA_synth_type1"/>
    <property type="match status" value="1"/>
</dbReference>
<comment type="catalytic activity">
    <reaction evidence="8">
        <text>tRNA(Glu) + L-glutamate + ATP = L-glutamyl-tRNA(Glu) + AMP + diphosphate</text>
        <dbReference type="Rhea" id="RHEA:23540"/>
        <dbReference type="Rhea" id="RHEA-COMP:9663"/>
        <dbReference type="Rhea" id="RHEA-COMP:9680"/>
        <dbReference type="ChEBI" id="CHEBI:29985"/>
        <dbReference type="ChEBI" id="CHEBI:30616"/>
        <dbReference type="ChEBI" id="CHEBI:33019"/>
        <dbReference type="ChEBI" id="CHEBI:78442"/>
        <dbReference type="ChEBI" id="CHEBI:78520"/>
        <dbReference type="ChEBI" id="CHEBI:456215"/>
        <dbReference type="EC" id="6.1.1.17"/>
    </reaction>
</comment>
<comment type="subunit">
    <text evidence="8">Monomer.</text>
</comment>
<dbReference type="InterPro" id="IPR014729">
    <property type="entry name" value="Rossmann-like_a/b/a_fold"/>
</dbReference>
<comment type="caution">
    <text evidence="11">The sequence shown here is derived from an EMBL/GenBank/DDBJ whole genome shotgun (WGS) entry which is preliminary data.</text>
</comment>
<keyword evidence="6 8" id="KW-0648">Protein biosynthesis</keyword>
<reference evidence="11 12" key="1">
    <citation type="submission" date="2020-02" db="EMBL/GenBank/DDBJ databases">
        <title>Characterization of phylogenetic diversity of novel bifidobacterial species isolated in Czech ZOOs.</title>
        <authorList>
            <person name="Lugli G.A."/>
            <person name="Vera N.B."/>
            <person name="Ventura M."/>
        </authorList>
    </citation>
    <scope>NUCLEOTIDE SEQUENCE [LARGE SCALE GENOMIC DNA]</scope>
    <source>
        <strain evidence="11 12">DSM 109960</strain>
    </source>
</reference>
<feature type="short sequence motif" description="'KMSKS' region" evidence="8">
    <location>
        <begin position="302"/>
        <end position="306"/>
    </location>
</feature>
<dbReference type="InterPro" id="IPR020751">
    <property type="entry name" value="aa-tRNA-synth_I_codon-bd_sub2"/>
</dbReference>
<dbReference type="SUPFAM" id="SSF52374">
    <property type="entry name" value="Nucleotidylyl transferase"/>
    <property type="match status" value="1"/>
</dbReference>
<dbReference type="Gene3D" id="3.90.800.10">
    <property type="entry name" value="Glutamyl-tRNA Synthetase, Domain 3"/>
    <property type="match status" value="1"/>
</dbReference>
<dbReference type="EC" id="6.1.1.17" evidence="8"/>
<proteinExistence type="inferred from homology"/>
<keyword evidence="5 8" id="KW-0067">ATP-binding</keyword>
<comment type="function">
    <text evidence="8">Catalyzes the attachment of glutamate to tRNA(Glu) in a two-step reaction: glutamate is first activated by ATP to form Glu-AMP and then transferred to the acceptor end of tRNA(Glu).</text>
</comment>
<dbReference type="PRINTS" id="PR00987">
    <property type="entry name" value="TRNASYNTHGLU"/>
</dbReference>
<evidence type="ECO:0000256" key="8">
    <source>
        <dbReference type="HAMAP-Rule" id="MF_00022"/>
    </source>
</evidence>
<sequence>MFCVIAGRSLMAMHDARTGVPRLGHGVSSLLRGTMEPMTEAEHTKPELPENVRVRFCPSPTGIPHVGMVRTALFNWAEARHTKGTFVFRIEDTDAQRDSEESYNQIIEALNWLGIDWDEGINVGGPDGPYRQSERGDIYKDVAAKLLEAGYAYESFSTPEEIEARNVAAGRPKAFGYDGYDRNLTEEQKAAFRAEGRKPALRIRMPDEDIAFDDLIRGRIEFKAGSVPDYVIVRPNGDPLYTLTNPVDDAMMRINVVLRGEDLLSSTPRQIVLYRYLIELGVAKEMPLFGHMPYVMGQGNKKLSKRDPESNLFLHRDHGFIREGLLNYLALLGWSIAPDRDVFSMDEMIEKFDVRDVKANPARFDIDKAVSINAEHIRMLEPQDFLNRSVPYLHRDGVVSADSWDALTDREREILTAAAPLVQPRVRLLGEVAGMVGSLLSTEGYIEPAADAKKQLKESAPEVLDKAIAALEGVDEADWKTDNLHETLNKALVEEGGYKPRLAFGPVRVAMSGRRVSPPLFESMEIVGKDVSMARLRGLREHL</sequence>
<dbReference type="InterPro" id="IPR008925">
    <property type="entry name" value="aa_tRNA-synth_I_cd-bd_sf"/>
</dbReference>
<evidence type="ECO:0000256" key="4">
    <source>
        <dbReference type="ARBA" id="ARBA00022741"/>
    </source>
</evidence>
<protein>
    <recommendedName>
        <fullName evidence="8">Glutamate--tRNA ligase</fullName>
        <ecNumber evidence="8">6.1.1.17</ecNumber>
    </recommendedName>
    <alternativeName>
        <fullName evidence="8">Glutamyl-tRNA synthetase</fullName>
        <shortName evidence="8">GluRS</shortName>
    </alternativeName>
</protein>
<dbReference type="GO" id="GO:0004818">
    <property type="term" value="F:glutamate-tRNA ligase activity"/>
    <property type="evidence" value="ECO:0007669"/>
    <property type="project" value="UniProtKB-UniRule"/>
</dbReference>
<feature type="binding site" evidence="8">
    <location>
        <position position="305"/>
    </location>
    <ligand>
        <name>ATP</name>
        <dbReference type="ChEBI" id="CHEBI:30616"/>
    </ligand>
</feature>
<evidence type="ECO:0000256" key="2">
    <source>
        <dbReference type="ARBA" id="ARBA00022490"/>
    </source>
</evidence>
<dbReference type="Gene3D" id="1.10.10.350">
    <property type="match status" value="1"/>
</dbReference>
<evidence type="ECO:0000313" key="11">
    <source>
        <dbReference type="EMBL" id="NMM95543.1"/>
    </source>
</evidence>
<dbReference type="InterPro" id="IPR004527">
    <property type="entry name" value="Glu-tRNA-ligase_bac/mito"/>
</dbReference>
<evidence type="ECO:0000256" key="7">
    <source>
        <dbReference type="ARBA" id="ARBA00023146"/>
    </source>
</evidence>
<keyword evidence="7 8" id="KW-0030">Aminoacyl-tRNA synthetase</keyword>
<dbReference type="PANTHER" id="PTHR43311:SF2">
    <property type="entry name" value="GLUTAMATE--TRNA LIGASE, MITOCHONDRIAL-RELATED"/>
    <property type="match status" value="1"/>
</dbReference>
<dbReference type="AlphaFoldDB" id="A0A7Y0ESD3"/>
<dbReference type="Pfam" id="PF19269">
    <property type="entry name" value="Anticodon_2"/>
    <property type="match status" value="1"/>
</dbReference>
<dbReference type="PANTHER" id="PTHR43311">
    <property type="entry name" value="GLUTAMATE--TRNA LIGASE"/>
    <property type="match status" value="1"/>
</dbReference>
<feature type="domain" description="Aminoacyl-tRNA synthetase class I anticodon-binding" evidence="10">
    <location>
        <begin position="393"/>
        <end position="537"/>
    </location>
</feature>
<dbReference type="InterPro" id="IPR020061">
    <property type="entry name" value="Glu_tRNA_lig_a-bdl"/>
</dbReference>
<dbReference type="GO" id="GO:0006424">
    <property type="term" value="P:glutamyl-tRNA aminoacylation"/>
    <property type="evidence" value="ECO:0007669"/>
    <property type="project" value="UniProtKB-UniRule"/>
</dbReference>
<dbReference type="CDD" id="cd00808">
    <property type="entry name" value="GluRS_core"/>
    <property type="match status" value="1"/>
</dbReference>